<name>A0A4Y2LD14_ARAVE</name>
<keyword evidence="2" id="KW-1185">Reference proteome</keyword>
<sequence length="85" mass="9530">MGIRTCRISKQNLASRWDIDGVGLMHISEDGSYPRKRWGRRMGLLCGDHSARFSVVAAGLSDVLCGRGLGRVFFIEFTKLLVKPY</sequence>
<accession>A0A4Y2LD14</accession>
<comment type="caution">
    <text evidence="1">The sequence shown here is derived from an EMBL/GenBank/DDBJ whole genome shotgun (WGS) entry which is preliminary data.</text>
</comment>
<gene>
    <name evidence="1" type="ORF">AVEN_75161_1</name>
</gene>
<evidence type="ECO:0000313" key="2">
    <source>
        <dbReference type="Proteomes" id="UP000499080"/>
    </source>
</evidence>
<dbReference type="EMBL" id="BGPR01005701">
    <property type="protein sequence ID" value="GBN12648.1"/>
    <property type="molecule type" value="Genomic_DNA"/>
</dbReference>
<protein>
    <submittedName>
        <fullName evidence="1">Uncharacterized protein</fullName>
    </submittedName>
</protein>
<dbReference type="Proteomes" id="UP000499080">
    <property type="component" value="Unassembled WGS sequence"/>
</dbReference>
<dbReference type="AlphaFoldDB" id="A0A4Y2LD14"/>
<evidence type="ECO:0000313" key="1">
    <source>
        <dbReference type="EMBL" id="GBN12648.1"/>
    </source>
</evidence>
<proteinExistence type="predicted"/>
<reference evidence="1 2" key="1">
    <citation type="journal article" date="2019" name="Sci. Rep.">
        <title>Orb-weaving spider Araneus ventricosus genome elucidates the spidroin gene catalogue.</title>
        <authorList>
            <person name="Kono N."/>
            <person name="Nakamura H."/>
            <person name="Ohtoshi R."/>
            <person name="Moran D.A.P."/>
            <person name="Shinohara A."/>
            <person name="Yoshida Y."/>
            <person name="Fujiwara M."/>
            <person name="Mori M."/>
            <person name="Tomita M."/>
            <person name="Arakawa K."/>
        </authorList>
    </citation>
    <scope>NUCLEOTIDE SEQUENCE [LARGE SCALE GENOMIC DNA]</scope>
</reference>
<organism evidence="1 2">
    <name type="scientific">Araneus ventricosus</name>
    <name type="common">Orbweaver spider</name>
    <name type="synonym">Epeira ventricosa</name>
    <dbReference type="NCBI Taxonomy" id="182803"/>
    <lineage>
        <taxon>Eukaryota</taxon>
        <taxon>Metazoa</taxon>
        <taxon>Ecdysozoa</taxon>
        <taxon>Arthropoda</taxon>
        <taxon>Chelicerata</taxon>
        <taxon>Arachnida</taxon>
        <taxon>Araneae</taxon>
        <taxon>Araneomorphae</taxon>
        <taxon>Entelegynae</taxon>
        <taxon>Araneoidea</taxon>
        <taxon>Araneidae</taxon>
        <taxon>Araneus</taxon>
    </lineage>
</organism>